<organism evidence="6 7">
    <name type="scientific">Naja naja</name>
    <name type="common">Indian cobra</name>
    <dbReference type="NCBI Taxonomy" id="35670"/>
    <lineage>
        <taxon>Eukaryota</taxon>
        <taxon>Metazoa</taxon>
        <taxon>Chordata</taxon>
        <taxon>Craniata</taxon>
        <taxon>Vertebrata</taxon>
        <taxon>Euteleostomi</taxon>
        <taxon>Lepidosauria</taxon>
        <taxon>Squamata</taxon>
        <taxon>Bifurcata</taxon>
        <taxon>Unidentata</taxon>
        <taxon>Episquamata</taxon>
        <taxon>Toxicofera</taxon>
        <taxon>Serpentes</taxon>
        <taxon>Colubroidea</taxon>
        <taxon>Elapidae</taxon>
        <taxon>Elapinae</taxon>
        <taxon>Naja</taxon>
    </lineage>
</organism>
<dbReference type="GO" id="GO:0055037">
    <property type="term" value="C:recycling endosome"/>
    <property type="evidence" value="ECO:0007669"/>
    <property type="project" value="TreeGrafter"/>
</dbReference>
<dbReference type="GO" id="GO:0030496">
    <property type="term" value="C:midbody"/>
    <property type="evidence" value="ECO:0007669"/>
    <property type="project" value="TreeGrafter"/>
</dbReference>
<dbReference type="AlphaFoldDB" id="A0A8C6X9H8"/>
<reference evidence="6" key="1">
    <citation type="submission" date="2025-08" db="UniProtKB">
        <authorList>
            <consortium name="Ensembl"/>
        </authorList>
    </citation>
    <scope>IDENTIFICATION</scope>
</reference>
<dbReference type="GO" id="GO:0036064">
    <property type="term" value="C:ciliary basal body"/>
    <property type="evidence" value="ECO:0007669"/>
    <property type="project" value="TreeGrafter"/>
</dbReference>
<dbReference type="OMA" id="WSGSYHP"/>
<dbReference type="InterPro" id="IPR026757">
    <property type="entry name" value="ENTR1"/>
</dbReference>
<dbReference type="OrthoDB" id="6499155at2759"/>
<evidence type="ECO:0000256" key="3">
    <source>
        <dbReference type="ARBA" id="ARBA00023054"/>
    </source>
</evidence>
<dbReference type="GO" id="GO:0032465">
    <property type="term" value="P:regulation of cytokinesis"/>
    <property type="evidence" value="ECO:0007669"/>
    <property type="project" value="TreeGrafter"/>
</dbReference>
<dbReference type="Ensembl" id="ENSNNAT00000011472.1">
    <property type="protein sequence ID" value="ENSNNAP00000010969.1"/>
    <property type="gene ID" value="ENSNNAG00000007320.1"/>
</dbReference>
<dbReference type="Proteomes" id="UP000694559">
    <property type="component" value="Unplaced"/>
</dbReference>
<dbReference type="GO" id="GO:0045724">
    <property type="term" value="P:positive regulation of cilium assembly"/>
    <property type="evidence" value="ECO:0007669"/>
    <property type="project" value="TreeGrafter"/>
</dbReference>
<protein>
    <recommendedName>
        <fullName evidence="2">Endosome-associated-trafficking regulator 1</fullName>
    </recommendedName>
</protein>
<keyword evidence="3 4" id="KW-0175">Coiled coil</keyword>
<dbReference type="GO" id="GO:0005813">
    <property type="term" value="C:centrosome"/>
    <property type="evidence" value="ECO:0007669"/>
    <property type="project" value="TreeGrafter"/>
</dbReference>
<feature type="region of interest" description="Disordered" evidence="5">
    <location>
        <begin position="1"/>
        <end position="72"/>
    </location>
</feature>
<accession>A0A8C6X9H8</accession>
<dbReference type="GO" id="GO:0005769">
    <property type="term" value="C:early endosome"/>
    <property type="evidence" value="ECO:0007669"/>
    <property type="project" value="TreeGrafter"/>
</dbReference>
<name>A0A8C6X9H8_NAJNA</name>
<dbReference type="GO" id="GO:1903566">
    <property type="term" value="P:positive regulation of protein localization to cilium"/>
    <property type="evidence" value="ECO:0007669"/>
    <property type="project" value="TreeGrafter"/>
</dbReference>
<evidence type="ECO:0000313" key="6">
    <source>
        <dbReference type="Ensembl" id="ENSNNAP00000010969.1"/>
    </source>
</evidence>
<feature type="coiled-coil region" evidence="4">
    <location>
        <begin position="225"/>
        <end position="326"/>
    </location>
</feature>
<evidence type="ECO:0000256" key="4">
    <source>
        <dbReference type="SAM" id="Coils"/>
    </source>
</evidence>
<evidence type="ECO:0000256" key="2">
    <source>
        <dbReference type="ARBA" id="ARBA00016007"/>
    </source>
</evidence>
<evidence type="ECO:0000313" key="7">
    <source>
        <dbReference type="Proteomes" id="UP000694559"/>
    </source>
</evidence>
<dbReference type="PANTHER" id="PTHR31259">
    <property type="entry name" value="ENDOSOME-ASSOCIATED TRAFFICKING REGULATOR 1"/>
    <property type="match status" value="1"/>
</dbReference>
<keyword evidence="7" id="KW-1185">Reference proteome</keyword>
<dbReference type="GeneTree" id="ENSGT00390000000560"/>
<dbReference type="PANTHER" id="PTHR31259:SF3">
    <property type="entry name" value="ENDOSOME-ASSOCIATED-TRAFFICKING REGULATOR 1"/>
    <property type="match status" value="1"/>
</dbReference>
<comment type="similarity">
    <text evidence="1">Belongs to the ENTR1 family.</text>
</comment>
<evidence type="ECO:0000256" key="1">
    <source>
        <dbReference type="ARBA" id="ARBA00007791"/>
    </source>
</evidence>
<evidence type="ECO:0000256" key="5">
    <source>
        <dbReference type="SAM" id="MobiDB-lite"/>
    </source>
</evidence>
<reference evidence="6" key="2">
    <citation type="submission" date="2025-09" db="UniProtKB">
        <authorList>
            <consortium name="Ensembl"/>
        </authorList>
    </citation>
    <scope>IDENTIFICATION</scope>
</reference>
<sequence>MFSSSLVRRAWRRGHPPGSPPLWRQKRRRGETLGRLPPPMAGHSPLSPGAVLGESGEPPWAGLAGEPPGNLGEGANPFSFKAFVRSQEQKAFTASYVGTKNSPEGPLRPCLLLDESSFLAESLGLNEDLREPFFADPTALDSLLQDDEDDWSGSYQPSAVEEAHLVRAPSISLSSSPLDSFYCNVSDPQTSPEQPGRNDHISCGCLGKGDQSSPSDQMSPEDGFCRLLQLRYQELKEENSKLRSTLSQNQAVAESQAERIRHLERTLEKSKRKEEKEARELEAMVQQVEENLQLMTKRAVKAENSVIKLKQENTHLQVQMESYKSENKALKSGHLENLTAVKQNADVALQNLLAVITRSKSSIKQLISGAEDLQLVADLLKSLDKISEIPSQGTP</sequence>
<proteinExistence type="inferred from homology"/>